<reference evidence="1" key="1">
    <citation type="submission" date="2014-12" db="EMBL/GenBank/DDBJ databases">
        <title>Insight into the proteome of Arion vulgaris.</title>
        <authorList>
            <person name="Aradska J."/>
            <person name="Bulat T."/>
            <person name="Smidak R."/>
            <person name="Sarate P."/>
            <person name="Gangsoo J."/>
            <person name="Sialana F."/>
            <person name="Bilban M."/>
            <person name="Lubec G."/>
        </authorList>
    </citation>
    <scope>NUCLEOTIDE SEQUENCE</scope>
    <source>
        <tissue evidence="1">Skin</tissue>
    </source>
</reference>
<name>A0A0B6YLA4_9EUPU</name>
<feature type="non-terminal residue" evidence="1">
    <location>
        <position position="82"/>
    </location>
</feature>
<feature type="non-terminal residue" evidence="1">
    <location>
        <position position="1"/>
    </location>
</feature>
<dbReference type="AlphaFoldDB" id="A0A0B6YLA4"/>
<proteinExistence type="predicted"/>
<sequence>LKEAGLGQLVSIAGLDNPQIPIINGHINKSYPRSVSKFVGSNNNNNSGSSKDINNITAHHSTTDHNATFRNSRLDFSTFVND</sequence>
<dbReference type="EMBL" id="HACG01010087">
    <property type="protein sequence ID" value="CEK56952.1"/>
    <property type="molecule type" value="Transcribed_RNA"/>
</dbReference>
<gene>
    <name evidence="1" type="primary">ORF28926</name>
</gene>
<protein>
    <submittedName>
        <fullName evidence="1">Uncharacterized protein</fullName>
    </submittedName>
</protein>
<accession>A0A0B6YLA4</accession>
<evidence type="ECO:0000313" key="1">
    <source>
        <dbReference type="EMBL" id="CEK56952.1"/>
    </source>
</evidence>
<organism evidence="1">
    <name type="scientific">Arion vulgaris</name>
    <dbReference type="NCBI Taxonomy" id="1028688"/>
    <lineage>
        <taxon>Eukaryota</taxon>
        <taxon>Metazoa</taxon>
        <taxon>Spiralia</taxon>
        <taxon>Lophotrochozoa</taxon>
        <taxon>Mollusca</taxon>
        <taxon>Gastropoda</taxon>
        <taxon>Heterobranchia</taxon>
        <taxon>Euthyneura</taxon>
        <taxon>Panpulmonata</taxon>
        <taxon>Eupulmonata</taxon>
        <taxon>Stylommatophora</taxon>
        <taxon>Helicina</taxon>
        <taxon>Arionoidea</taxon>
        <taxon>Arionidae</taxon>
        <taxon>Arion</taxon>
    </lineage>
</organism>